<proteinExistence type="predicted"/>
<reference evidence="3" key="1">
    <citation type="submission" date="2022-11" db="UniProtKB">
        <authorList>
            <consortium name="WormBaseParasite"/>
        </authorList>
    </citation>
    <scope>IDENTIFICATION</scope>
</reference>
<name>A0A914CFS7_9BILA</name>
<dbReference type="Proteomes" id="UP000887540">
    <property type="component" value="Unplaced"/>
</dbReference>
<feature type="compositionally biased region" description="Polar residues" evidence="1">
    <location>
        <begin position="38"/>
        <end position="57"/>
    </location>
</feature>
<evidence type="ECO:0000256" key="1">
    <source>
        <dbReference type="SAM" id="MobiDB-lite"/>
    </source>
</evidence>
<dbReference type="WBParaSite" id="ACRNAN_Path_990.g3805.t1">
    <property type="protein sequence ID" value="ACRNAN_Path_990.g3805.t1"/>
    <property type="gene ID" value="ACRNAN_Path_990.g3805"/>
</dbReference>
<dbReference type="AlphaFoldDB" id="A0A914CFS7"/>
<feature type="region of interest" description="Disordered" evidence="1">
    <location>
        <begin position="18"/>
        <end position="63"/>
    </location>
</feature>
<feature type="compositionally biased region" description="Basic and acidic residues" evidence="1">
    <location>
        <begin position="18"/>
        <end position="37"/>
    </location>
</feature>
<organism evidence="2 3">
    <name type="scientific">Acrobeloides nanus</name>
    <dbReference type="NCBI Taxonomy" id="290746"/>
    <lineage>
        <taxon>Eukaryota</taxon>
        <taxon>Metazoa</taxon>
        <taxon>Ecdysozoa</taxon>
        <taxon>Nematoda</taxon>
        <taxon>Chromadorea</taxon>
        <taxon>Rhabditida</taxon>
        <taxon>Tylenchina</taxon>
        <taxon>Cephalobomorpha</taxon>
        <taxon>Cephaloboidea</taxon>
        <taxon>Cephalobidae</taxon>
        <taxon>Acrobeloides</taxon>
    </lineage>
</organism>
<evidence type="ECO:0000313" key="2">
    <source>
        <dbReference type="Proteomes" id="UP000887540"/>
    </source>
</evidence>
<protein>
    <submittedName>
        <fullName evidence="3">Uncharacterized protein</fullName>
    </submittedName>
</protein>
<keyword evidence="2" id="KW-1185">Reference proteome</keyword>
<accession>A0A914CFS7</accession>
<evidence type="ECO:0000313" key="3">
    <source>
        <dbReference type="WBParaSite" id="ACRNAN_Path_990.g3805.t1"/>
    </source>
</evidence>
<sequence>MTSGNVVDEFSFYSNEAEKELLEEEIHSQEEEPRIDQNSHGASDLSQSTASRNTASENLKEPRDNFYDMLLQEINGEFPKMVPPLEKYQKIFQQQARKIN</sequence>